<protein>
    <submittedName>
        <fullName evidence="1">Uncharacterized protein</fullName>
    </submittedName>
</protein>
<dbReference type="PATRIC" id="fig|1121338.3.peg.2875"/>
<sequence>MSLFDASDLFWYTKVIKPVAINKGNEVIEPKGLNMDEKKVQKCITSDYIWQGQNITEYIWVDNIVRYPTDSNGTDVNMRIEKYYGYVYERNSQNVLSYKTTLKIKNCKMTFGYSDELENLNVGGITNEGANTIKVSFDIGSLLKLPDGWSIDFIKREKTTEYPINLYPQHAGSCQIADGKYLLDDGDHMYAVVKYNGSGNFEVQFSFEVYSPFEQVNYPVQATIQNIPLP</sequence>
<comment type="caution">
    <text evidence="1">The sequence shown here is derived from an EMBL/GenBank/DDBJ whole genome shotgun (WGS) entry which is preliminary data.</text>
</comment>
<gene>
    <name evidence="1" type="ORF">CLTEP_27360</name>
</gene>
<dbReference type="AlphaFoldDB" id="A0A151ANA8"/>
<reference evidence="1 2" key="1">
    <citation type="submission" date="2016-02" db="EMBL/GenBank/DDBJ databases">
        <title>Genome sequence of Clostridium tepidiprofundi DSM 19306.</title>
        <authorList>
            <person name="Poehlein A."/>
            <person name="Daniel R."/>
        </authorList>
    </citation>
    <scope>NUCLEOTIDE SEQUENCE [LARGE SCALE GENOMIC DNA]</scope>
    <source>
        <strain evidence="1 2">DSM 19306</strain>
    </source>
</reference>
<proteinExistence type="predicted"/>
<dbReference type="Proteomes" id="UP000075531">
    <property type="component" value="Unassembled WGS sequence"/>
</dbReference>
<accession>A0A151ANA8</accession>
<name>A0A151ANA8_9CLOT</name>
<dbReference type="EMBL" id="LTBA01000091">
    <property type="protein sequence ID" value="KYH29050.1"/>
    <property type="molecule type" value="Genomic_DNA"/>
</dbReference>
<evidence type="ECO:0000313" key="2">
    <source>
        <dbReference type="Proteomes" id="UP000075531"/>
    </source>
</evidence>
<dbReference type="RefSeq" id="WP_066827583.1">
    <property type="nucleotide sequence ID" value="NZ_LTBA01000091.1"/>
</dbReference>
<organism evidence="1 2">
    <name type="scientific">Clostridium tepidiprofundi DSM 19306</name>
    <dbReference type="NCBI Taxonomy" id="1121338"/>
    <lineage>
        <taxon>Bacteria</taxon>
        <taxon>Bacillati</taxon>
        <taxon>Bacillota</taxon>
        <taxon>Clostridia</taxon>
        <taxon>Eubacteriales</taxon>
        <taxon>Clostridiaceae</taxon>
        <taxon>Clostridium</taxon>
    </lineage>
</organism>
<evidence type="ECO:0000313" key="1">
    <source>
        <dbReference type="EMBL" id="KYH29050.1"/>
    </source>
</evidence>
<dbReference type="STRING" id="1121338.CLTEP_27360"/>
<keyword evidence="2" id="KW-1185">Reference proteome</keyword>